<dbReference type="Proteomes" id="UP000287033">
    <property type="component" value="Unassembled WGS sequence"/>
</dbReference>
<feature type="region of interest" description="Disordered" evidence="1">
    <location>
        <begin position="1"/>
        <end position="20"/>
    </location>
</feature>
<protein>
    <submittedName>
        <fullName evidence="2">Uncharacterized protein</fullName>
    </submittedName>
</protein>
<name>A0A401RNY0_CHIPU</name>
<accession>A0A401RNY0</accession>
<organism evidence="2 3">
    <name type="scientific">Chiloscyllium punctatum</name>
    <name type="common">Brownbanded bambooshark</name>
    <name type="synonym">Hemiscyllium punctatum</name>
    <dbReference type="NCBI Taxonomy" id="137246"/>
    <lineage>
        <taxon>Eukaryota</taxon>
        <taxon>Metazoa</taxon>
        <taxon>Chordata</taxon>
        <taxon>Craniata</taxon>
        <taxon>Vertebrata</taxon>
        <taxon>Chondrichthyes</taxon>
        <taxon>Elasmobranchii</taxon>
        <taxon>Galeomorphii</taxon>
        <taxon>Galeoidea</taxon>
        <taxon>Orectolobiformes</taxon>
        <taxon>Hemiscylliidae</taxon>
        <taxon>Chiloscyllium</taxon>
    </lineage>
</organism>
<sequence length="66" mass="6851">MSVPEELPCSGSDGVTLMDDPLKTVKRPRHVTGARARACVRAGGLPSGFTATAGQLERAMLAGARK</sequence>
<dbReference type="EMBL" id="BEZZ01001624">
    <property type="protein sequence ID" value="GCC19891.1"/>
    <property type="molecule type" value="Genomic_DNA"/>
</dbReference>
<evidence type="ECO:0000256" key="1">
    <source>
        <dbReference type="SAM" id="MobiDB-lite"/>
    </source>
</evidence>
<evidence type="ECO:0000313" key="3">
    <source>
        <dbReference type="Proteomes" id="UP000287033"/>
    </source>
</evidence>
<keyword evidence="3" id="KW-1185">Reference proteome</keyword>
<gene>
    <name evidence="2" type="ORF">chiPu_0018602</name>
</gene>
<dbReference type="AlphaFoldDB" id="A0A401RNY0"/>
<proteinExistence type="predicted"/>
<reference evidence="2 3" key="1">
    <citation type="journal article" date="2018" name="Nat. Ecol. Evol.">
        <title>Shark genomes provide insights into elasmobranch evolution and the origin of vertebrates.</title>
        <authorList>
            <person name="Hara Y"/>
            <person name="Yamaguchi K"/>
            <person name="Onimaru K"/>
            <person name="Kadota M"/>
            <person name="Koyanagi M"/>
            <person name="Keeley SD"/>
            <person name="Tatsumi K"/>
            <person name="Tanaka K"/>
            <person name="Motone F"/>
            <person name="Kageyama Y"/>
            <person name="Nozu R"/>
            <person name="Adachi N"/>
            <person name="Nishimura O"/>
            <person name="Nakagawa R"/>
            <person name="Tanegashima C"/>
            <person name="Kiyatake I"/>
            <person name="Matsumoto R"/>
            <person name="Murakumo K"/>
            <person name="Nishida K"/>
            <person name="Terakita A"/>
            <person name="Kuratani S"/>
            <person name="Sato K"/>
            <person name="Hyodo S Kuraku.S."/>
        </authorList>
    </citation>
    <scope>NUCLEOTIDE SEQUENCE [LARGE SCALE GENOMIC DNA]</scope>
</reference>
<evidence type="ECO:0000313" key="2">
    <source>
        <dbReference type="EMBL" id="GCC19891.1"/>
    </source>
</evidence>
<comment type="caution">
    <text evidence="2">The sequence shown here is derived from an EMBL/GenBank/DDBJ whole genome shotgun (WGS) entry which is preliminary data.</text>
</comment>